<dbReference type="PROSITE" id="PS50949">
    <property type="entry name" value="HTH_GNTR"/>
    <property type="match status" value="1"/>
</dbReference>
<feature type="domain" description="HTH gntR-type" evidence="4">
    <location>
        <begin position="10"/>
        <end position="78"/>
    </location>
</feature>
<dbReference type="EMBL" id="NGKC01000002">
    <property type="protein sequence ID" value="RSU13799.1"/>
    <property type="molecule type" value="Genomic_DNA"/>
</dbReference>
<name>A0A430B0H0_9ENTE</name>
<keyword evidence="2" id="KW-0238">DNA-binding</keyword>
<dbReference type="InterPro" id="IPR000524">
    <property type="entry name" value="Tscrpt_reg_HTH_GntR"/>
</dbReference>
<keyword evidence="1" id="KW-0805">Transcription regulation</keyword>
<evidence type="ECO:0000256" key="2">
    <source>
        <dbReference type="ARBA" id="ARBA00023125"/>
    </source>
</evidence>
<reference evidence="5 6" key="1">
    <citation type="submission" date="2017-05" db="EMBL/GenBank/DDBJ databases">
        <title>Vagococcus spp. assemblies.</title>
        <authorList>
            <person name="Gulvik C.A."/>
        </authorList>
    </citation>
    <scope>NUCLEOTIDE SEQUENCE [LARGE SCALE GENOMIC DNA]</scope>
    <source>
        <strain evidence="5 6">LMG 24798</strain>
    </source>
</reference>
<keyword evidence="3" id="KW-0804">Transcription</keyword>
<dbReference type="AlphaFoldDB" id="A0A430B0H0"/>
<comment type="caution">
    <text evidence="5">The sequence shown here is derived from an EMBL/GenBank/DDBJ whole genome shotgun (WGS) entry which is preliminary data.</text>
</comment>
<dbReference type="InterPro" id="IPR036390">
    <property type="entry name" value="WH_DNA-bd_sf"/>
</dbReference>
<sequence>MMTFDFDGALPIYMQVAVQIEEGILQGSFKEGEQVPSTTEISKRFNINPATVLKGMNLLVTEGVLEKRRGLGMFVTAEGLDILYKKRKESFLKEQLAQVIDEAKRLGIEKDDLLRIIEEGY</sequence>
<accession>A0A430B0H0</accession>
<evidence type="ECO:0000313" key="5">
    <source>
        <dbReference type="EMBL" id="RSU13799.1"/>
    </source>
</evidence>
<keyword evidence="6" id="KW-1185">Reference proteome</keyword>
<gene>
    <name evidence="5" type="ORF">CBF27_02555</name>
</gene>
<dbReference type="SMART" id="SM00345">
    <property type="entry name" value="HTH_GNTR"/>
    <property type="match status" value="1"/>
</dbReference>
<dbReference type="SUPFAM" id="SSF46785">
    <property type="entry name" value="Winged helix' DNA-binding domain"/>
    <property type="match status" value="1"/>
</dbReference>
<evidence type="ECO:0000259" key="4">
    <source>
        <dbReference type="PROSITE" id="PS50949"/>
    </source>
</evidence>
<dbReference type="PANTHER" id="PTHR38445">
    <property type="entry name" value="HTH-TYPE TRANSCRIPTIONAL REPRESSOR YTRA"/>
    <property type="match status" value="1"/>
</dbReference>
<dbReference type="GO" id="GO:0003700">
    <property type="term" value="F:DNA-binding transcription factor activity"/>
    <property type="evidence" value="ECO:0007669"/>
    <property type="project" value="InterPro"/>
</dbReference>
<evidence type="ECO:0000313" key="6">
    <source>
        <dbReference type="Proteomes" id="UP000286773"/>
    </source>
</evidence>
<proteinExistence type="predicted"/>
<dbReference type="GO" id="GO:0003677">
    <property type="term" value="F:DNA binding"/>
    <property type="evidence" value="ECO:0007669"/>
    <property type="project" value="UniProtKB-KW"/>
</dbReference>
<dbReference type="PANTHER" id="PTHR38445:SF10">
    <property type="entry name" value="GNTR-FAMILY TRANSCRIPTIONAL REGULATOR"/>
    <property type="match status" value="1"/>
</dbReference>
<dbReference type="InterPro" id="IPR036388">
    <property type="entry name" value="WH-like_DNA-bd_sf"/>
</dbReference>
<dbReference type="Pfam" id="PF00392">
    <property type="entry name" value="GntR"/>
    <property type="match status" value="1"/>
</dbReference>
<evidence type="ECO:0000256" key="3">
    <source>
        <dbReference type="ARBA" id="ARBA00023163"/>
    </source>
</evidence>
<protein>
    <submittedName>
        <fullName evidence="5">GntR family transcriptional regulator</fullName>
    </submittedName>
</protein>
<dbReference type="Proteomes" id="UP000286773">
    <property type="component" value="Unassembled WGS sequence"/>
</dbReference>
<dbReference type="Gene3D" id="1.10.10.10">
    <property type="entry name" value="Winged helix-like DNA-binding domain superfamily/Winged helix DNA-binding domain"/>
    <property type="match status" value="1"/>
</dbReference>
<organism evidence="5 6">
    <name type="scientific">Vagococcus acidifermentans</name>
    <dbReference type="NCBI Taxonomy" id="564710"/>
    <lineage>
        <taxon>Bacteria</taxon>
        <taxon>Bacillati</taxon>
        <taxon>Bacillota</taxon>
        <taxon>Bacilli</taxon>
        <taxon>Lactobacillales</taxon>
        <taxon>Enterococcaceae</taxon>
        <taxon>Vagococcus</taxon>
    </lineage>
</organism>
<evidence type="ECO:0000256" key="1">
    <source>
        <dbReference type="ARBA" id="ARBA00023015"/>
    </source>
</evidence>
<dbReference type="CDD" id="cd07377">
    <property type="entry name" value="WHTH_GntR"/>
    <property type="match status" value="1"/>
</dbReference>